<evidence type="ECO:0000256" key="3">
    <source>
        <dbReference type="ARBA" id="ARBA00023002"/>
    </source>
</evidence>
<evidence type="ECO:0000256" key="5">
    <source>
        <dbReference type="SAM" id="MobiDB-lite"/>
    </source>
</evidence>
<dbReference type="OrthoDB" id="3691025at2"/>
<keyword evidence="2" id="KW-0521">NADP</keyword>
<proteinExistence type="inferred from homology"/>
<dbReference type="RefSeq" id="WP_123203589.1">
    <property type="nucleotide sequence ID" value="NZ_RJMB01000040.1"/>
</dbReference>
<dbReference type="AlphaFoldDB" id="A0A3N0DRE6"/>
<reference evidence="6 7" key="1">
    <citation type="submission" date="2018-11" db="EMBL/GenBank/DDBJ databases">
        <title>The genome draft of YIM 96095.</title>
        <authorList>
            <person name="Tang S.-K."/>
            <person name="Chunyu W.-X."/>
            <person name="Feng Y.-Z."/>
        </authorList>
    </citation>
    <scope>NUCLEOTIDE SEQUENCE [LARGE SCALE GENOMIC DNA]</scope>
    <source>
        <strain evidence="6 7">YIM 96095</strain>
    </source>
</reference>
<sequence>MRDLSAATAFITGAGKGIGCGIARALAARGARLALADLDADSLGAATAELGPTTTVRTFAFDVRDRDAFGRAVDEAESQLGPVNILCNNAGLVFPEDLEAMTYEVWDLALGVNLGGVVNGVQTVLPRMMERGNPAHVVNTASVAGLGPGGGLMYTTGKYAVVGLSESLGERLSAKGLPIGVTVLCPGAVATDIAETGRAAVGGLSQDSGAARDYADRLTESTAELLATHGVDPDTVGRRVAEAITTDARFVLTDRAAEGKINERTQRILASMPPDASEGTDETIYQSAASLREK</sequence>
<evidence type="ECO:0000313" key="6">
    <source>
        <dbReference type="EMBL" id="RNL78197.1"/>
    </source>
</evidence>
<organism evidence="6 7">
    <name type="scientific">Halostreptopolyspora alba</name>
    <dbReference type="NCBI Taxonomy" id="2487137"/>
    <lineage>
        <taxon>Bacteria</taxon>
        <taxon>Bacillati</taxon>
        <taxon>Actinomycetota</taxon>
        <taxon>Actinomycetes</taxon>
        <taxon>Streptosporangiales</taxon>
        <taxon>Nocardiopsidaceae</taxon>
        <taxon>Halostreptopolyspora</taxon>
    </lineage>
</organism>
<dbReference type="PANTHER" id="PTHR43391:SF14">
    <property type="entry name" value="DEHYDROGENASE_REDUCTASE SDR FAMILY PROTEIN 7-LIKE"/>
    <property type="match status" value="1"/>
</dbReference>
<evidence type="ECO:0000256" key="4">
    <source>
        <dbReference type="RuleBase" id="RU000363"/>
    </source>
</evidence>
<dbReference type="CDD" id="cd05233">
    <property type="entry name" value="SDR_c"/>
    <property type="match status" value="1"/>
</dbReference>
<dbReference type="PANTHER" id="PTHR43391">
    <property type="entry name" value="RETINOL DEHYDROGENASE-RELATED"/>
    <property type="match status" value="1"/>
</dbReference>
<name>A0A3N0DRE6_9ACTN</name>
<keyword evidence="3" id="KW-0560">Oxidoreductase</keyword>
<dbReference type="PRINTS" id="PR00081">
    <property type="entry name" value="GDHRDH"/>
</dbReference>
<dbReference type="Pfam" id="PF00106">
    <property type="entry name" value="adh_short"/>
    <property type="match status" value="1"/>
</dbReference>
<comment type="similarity">
    <text evidence="1 4">Belongs to the short-chain dehydrogenases/reductases (SDR) family.</text>
</comment>
<gene>
    <name evidence="6" type="ORF">EFW17_23270</name>
</gene>
<dbReference type="PRINTS" id="PR00080">
    <property type="entry name" value="SDRFAMILY"/>
</dbReference>
<dbReference type="InterPro" id="IPR020904">
    <property type="entry name" value="Sc_DH/Rdtase_CS"/>
</dbReference>
<dbReference type="GO" id="GO:0016491">
    <property type="term" value="F:oxidoreductase activity"/>
    <property type="evidence" value="ECO:0007669"/>
    <property type="project" value="UniProtKB-KW"/>
</dbReference>
<dbReference type="Gene3D" id="3.40.50.720">
    <property type="entry name" value="NAD(P)-binding Rossmann-like Domain"/>
    <property type="match status" value="1"/>
</dbReference>
<evidence type="ECO:0000313" key="7">
    <source>
        <dbReference type="Proteomes" id="UP000269198"/>
    </source>
</evidence>
<dbReference type="EMBL" id="RJMB01000040">
    <property type="protein sequence ID" value="RNL78197.1"/>
    <property type="molecule type" value="Genomic_DNA"/>
</dbReference>
<feature type="region of interest" description="Disordered" evidence="5">
    <location>
        <begin position="270"/>
        <end position="294"/>
    </location>
</feature>
<feature type="compositionally biased region" description="Polar residues" evidence="5">
    <location>
        <begin position="283"/>
        <end position="294"/>
    </location>
</feature>
<dbReference type="SUPFAM" id="SSF51735">
    <property type="entry name" value="NAD(P)-binding Rossmann-fold domains"/>
    <property type="match status" value="1"/>
</dbReference>
<keyword evidence="7" id="KW-1185">Reference proteome</keyword>
<accession>A0A3N0DRE6</accession>
<dbReference type="Proteomes" id="UP000269198">
    <property type="component" value="Unassembled WGS sequence"/>
</dbReference>
<dbReference type="InterPro" id="IPR002347">
    <property type="entry name" value="SDR_fam"/>
</dbReference>
<dbReference type="InterPro" id="IPR036291">
    <property type="entry name" value="NAD(P)-bd_dom_sf"/>
</dbReference>
<evidence type="ECO:0000256" key="1">
    <source>
        <dbReference type="ARBA" id="ARBA00006484"/>
    </source>
</evidence>
<evidence type="ECO:0000256" key="2">
    <source>
        <dbReference type="ARBA" id="ARBA00022857"/>
    </source>
</evidence>
<dbReference type="PROSITE" id="PS00061">
    <property type="entry name" value="ADH_SHORT"/>
    <property type="match status" value="1"/>
</dbReference>
<comment type="caution">
    <text evidence="6">The sequence shown here is derived from an EMBL/GenBank/DDBJ whole genome shotgun (WGS) entry which is preliminary data.</text>
</comment>
<protein>
    <submittedName>
        <fullName evidence="6">SDR family NAD(P)-dependent oxidoreductase</fullName>
    </submittedName>
</protein>